<keyword evidence="2" id="KW-0812">Transmembrane</keyword>
<dbReference type="GO" id="GO:0008028">
    <property type="term" value="F:monocarboxylic acid transmembrane transporter activity"/>
    <property type="evidence" value="ECO:0007669"/>
    <property type="project" value="TreeGrafter"/>
</dbReference>
<protein>
    <submittedName>
        <fullName evidence="3">Major Facilitator Superfamily</fullName>
    </submittedName>
</protein>
<keyword evidence="2" id="KW-0472">Membrane</keyword>
<feature type="transmembrane region" description="Helical" evidence="2">
    <location>
        <begin position="95"/>
        <end position="113"/>
    </location>
</feature>
<dbReference type="Gene3D" id="1.20.1250.20">
    <property type="entry name" value="MFS general substrate transporter like domains"/>
    <property type="match status" value="2"/>
</dbReference>
<accession>A0AAW1N357</accession>
<name>A0AAW1N357_POPJA</name>
<sequence length="447" mass="49826">MARSTNFRRNHSNKKYEMVPPDGGWGFVITIAVALTCIVGIVPASVFGAVFGPFLASLGDETSATTLITGVFNTTLFLSGLPANHLLQKYTYRMVGLFGAVILFVGTFLTIYANSVAYMVCTYCIQGIGFGLMFPSVMSAFNEYFRSKQTVMMSLVQRNCNGVFRVCSKRNSCYVNLATSKMALQTKRNFRRREMYKLMFVQNPETPGDNQEFALERKTSEEQRKESSDIDKIDSTYGKEEVKIRKSIVQALDLDLFKDPVYVNLSIGTAMALTSDVLFLYIIPALLESYGFEKSNLTFVLTIFFTADLIGKVLLGIAGAVFQIPSRYIVLVGSMFVITLRIAYTLHSSFWWITILSAMLALLRCTIQTTFPLVFSERYGNRFPTAFSLFMVVCGVVSLLAGLLSGVVKKLTGSDTMVVHLLTFMYACCTIPWGIELCIERLSKKGV</sequence>
<dbReference type="AlphaFoldDB" id="A0AAW1N357"/>
<dbReference type="Proteomes" id="UP001458880">
    <property type="component" value="Unassembled WGS sequence"/>
</dbReference>
<comment type="caution">
    <text evidence="3">The sequence shown here is derived from an EMBL/GenBank/DDBJ whole genome shotgun (WGS) entry which is preliminary data.</text>
</comment>
<keyword evidence="2" id="KW-1133">Transmembrane helix</keyword>
<evidence type="ECO:0000256" key="2">
    <source>
        <dbReference type="SAM" id="Phobius"/>
    </source>
</evidence>
<evidence type="ECO:0000256" key="1">
    <source>
        <dbReference type="SAM" id="MobiDB-lite"/>
    </source>
</evidence>
<dbReference type="InterPro" id="IPR036259">
    <property type="entry name" value="MFS_trans_sf"/>
</dbReference>
<reference evidence="3 4" key="1">
    <citation type="journal article" date="2024" name="BMC Genomics">
        <title>De novo assembly and annotation of Popillia japonica's genome with initial clues to its potential as an invasive pest.</title>
        <authorList>
            <person name="Cucini C."/>
            <person name="Boschi S."/>
            <person name="Funari R."/>
            <person name="Cardaioli E."/>
            <person name="Iannotti N."/>
            <person name="Marturano G."/>
            <person name="Paoli F."/>
            <person name="Bruttini M."/>
            <person name="Carapelli A."/>
            <person name="Frati F."/>
            <person name="Nardi F."/>
        </authorList>
    </citation>
    <scope>NUCLEOTIDE SEQUENCE [LARGE SCALE GENOMIC DNA]</scope>
    <source>
        <strain evidence="3">DMR45628</strain>
    </source>
</reference>
<feature type="transmembrane region" description="Helical" evidence="2">
    <location>
        <begin position="125"/>
        <end position="145"/>
    </location>
</feature>
<gene>
    <name evidence="3" type="ORF">QE152_g3896</name>
</gene>
<feature type="transmembrane region" description="Helical" evidence="2">
    <location>
        <begin position="328"/>
        <end position="344"/>
    </location>
</feature>
<keyword evidence="4" id="KW-1185">Reference proteome</keyword>
<dbReference type="PANTHER" id="PTHR11360">
    <property type="entry name" value="MONOCARBOXYLATE TRANSPORTER"/>
    <property type="match status" value="1"/>
</dbReference>
<feature type="compositionally biased region" description="Basic and acidic residues" evidence="1">
    <location>
        <begin position="214"/>
        <end position="230"/>
    </location>
</feature>
<dbReference type="EMBL" id="JASPKY010000017">
    <property type="protein sequence ID" value="KAK9752900.1"/>
    <property type="molecule type" value="Genomic_DNA"/>
</dbReference>
<feature type="transmembrane region" description="Helical" evidence="2">
    <location>
        <begin position="63"/>
        <end position="83"/>
    </location>
</feature>
<evidence type="ECO:0000313" key="4">
    <source>
        <dbReference type="Proteomes" id="UP001458880"/>
    </source>
</evidence>
<feature type="region of interest" description="Disordered" evidence="1">
    <location>
        <begin position="203"/>
        <end position="230"/>
    </location>
</feature>
<feature type="transmembrane region" description="Helical" evidence="2">
    <location>
        <begin position="387"/>
        <end position="405"/>
    </location>
</feature>
<dbReference type="InterPro" id="IPR050327">
    <property type="entry name" value="Proton-linked_MCT"/>
</dbReference>
<feature type="transmembrane region" description="Helical" evidence="2">
    <location>
        <begin position="299"/>
        <end position="321"/>
    </location>
</feature>
<feature type="transmembrane region" description="Helical" evidence="2">
    <location>
        <begin position="350"/>
        <end position="375"/>
    </location>
</feature>
<feature type="transmembrane region" description="Helical" evidence="2">
    <location>
        <begin position="417"/>
        <end position="435"/>
    </location>
</feature>
<dbReference type="PANTHER" id="PTHR11360:SF309">
    <property type="entry name" value="MONOCARBOXYLATE TRANSPORTER 7-LIKE PROTEIN"/>
    <property type="match status" value="1"/>
</dbReference>
<proteinExistence type="predicted"/>
<feature type="transmembrane region" description="Helical" evidence="2">
    <location>
        <begin position="24"/>
        <end position="51"/>
    </location>
</feature>
<feature type="transmembrane region" description="Helical" evidence="2">
    <location>
        <begin position="261"/>
        <end position="287"/>
    </location>
</feature>
<dbReference type="SUPFAM" id="SSF103473">
    <property type="entry name" value="MFS general substrate transporter"/>
    <property type="match status" value="2"/>
</dbReference>
<evidence type="ECO:0000313" key="3">
    <source>
        <dbReference type="EMBL" id="KAK9752900.1"/>
    </source>
</evidence>
<organism evidence="3 4">
    <name type="scientific">Popillia japonica</name>
    <name type="common">Japanese beetle</name>
    <dbReference type="NCBI Taxonomy" id="7064"/>
    <lineage>
        <taxon>Eukaryota</taxon>
        <taxon>Metazoa</taxon>
        <taxon>Ecdysozoa</taxon>
        <taxon>Arthropoda</taxon>
        <taxon>Hexapoda</taxon>
        <taxon>Insecta</taxon>
        <taxon>Pterygota</taxon>
        <taxon>Neoptera</taxon>
        <taxon>Endopterygota</taxon>
        <taxon>Coleoptera</taxon>
        <taxon>Polyphaga</taxon>
        <taxon>Scarabaeiformia</taxon>
        <taxon>Scarabaeidae</taxon>
        <taxon>Rutelinae</taxon>
        <taxon>Popillia</taxon>
    </lineage>
</organism>